<dbReference type="GO" id="GO:0046872">
    <property type="term" value="F:metal ion binding"/>
    <property type="evidence" value="ECO:0007669"/>
    <property type="project" value="UniProtKB-KW"/>
</dbReference>
<dbReference type="Gene3D" id="1.10.760.10">
    <property type="entry name" value="Cytochrome c-like domain"/>
    <property type="match status" value="2"/>
</dbReference>
<feature type="domain" description="Cytochrome c" evidence="5">
    <location>
        <begin position="22"/>
        <end position="133"/>
    </location>
</feature>
<comment type="caution">
    <text evidence="6">The sequence shown here is derived from an EMBL/GenBank/DDBJ whole genome shotgun (WGS) entry which is preliminary data.</text>
</comment>
<reference evidence="7" key="1">
    <citation type="submission" date="2017-06" db="EMBL/GenBank/DDBJ databases">
        <title>Herbaspirillum phytohormonus sp. nov., isolated from the root nodule of Robinia pseudoacacia in lead-zinc mine.</title>
        <authorList>
            <person name="Fan M."/>
            <person name="Lin Y."/>
        </authorList>
    </citation>
    <scope>NUCLEOTIDE SEQUENCE [LARGE SCALE GENOMIC DNA]</scope>
    <source>
        <strain evidence="7">SC-089</strain>
    </source>
</reference>
<feature type="domain" description="Cytochrome c" evidence="5">
    <location>
        <begin position="166"/>
        <end position="275"/>
    </location>
</feature>
<evidence type="ECO:0000256" key="3">
    <source>
        <dbReference type="ARBA" id="ARBA00023004"/>
    </source>
</evidence>
<proteinExistence type="predicted"/>
<keyword evidence="3 4" id="KW-0408">Iron</keyword>
<keyword evidence="2 4" id="KW-0479">Metal-binding</keyword>
<sequence length="282" mass="29843">MRIAAGIALAVQAAASWAGDDALLVRGDYLMNGVVACANCHIARSDKGAPLLDKGLSGGMVFADAAFTAYAPNITPDPETGIGKWTDAQIGKAIREGIRPDGSVIGPPMPIHFYRNISDNDLAAIIAYLKAQPPVRHVVQKSTYHIPLPPNYGPPVAHVGTPAPADTLNYGQYLANIGHCMDCHTPRDSKGMLVTAHLGAGGQVLKGPGGDVITPNLTSGKGGLASWSDAQIERAIRKGIDKNGRHLAPVMAFYWYNHINDSDMHALIAYLRALKPQPFGGK</sequence>
<dbReference type="GO" id="GO:0020037">
    <property type="term" value="F:heme binding"/>
    <property type="evidence" value="ECO:0007669"/>
    <property type="project" value="InterPro"/>
</dbReference>
<dbReference type="PANTHER" id="PTHR35008:SF8">
    <property type="entry name" value="ALCOHOL DEHYDROGENASE CYTOCHROME C SUBUNIT"/>
    <property type="match status" value="1"/>
</dbReference>
<organism evidence="6 7">
    <name type="scientific">Candidimonas nitroreducens</name>
    <dbReference type="NCBI Taxonomy" id="683354"/>
    <lineage>
        <taxon>Bacteria</taxon>
        <taxon>Pseudomonadati</taxon>
        <taxon>Pseudomonadota</taxon>
        <taxon>Betaproteobacteria</taxon>
        <taxon>Burkholderiales</taxon>
        <taxon>Alcaligenaceae</taxon>
        <taxon>Candidimonas</taxon>
    </lineage>
</organism>
<dbReference type="GO" id="GO:0009055">
    <property type="term" value="F:electron transfer activity"/>
    <property type="evidence" value="ECO:0007669"/>
    <property type="project" value="InterPro"/>
</dbReference>
<dbReference type="InterPro" id="IPR036909">
    <property type="entry name" value="Cyt_c-like_dom_sf"/>
</dbReference>
<dbReference type="PROSITE" id="PS51007">
    <property type="entry name" value="CYTC"/>
    <property type="match status" value="2"/>
</dbReference>
<keyword evidence="7" id="KW-1185">Reference proteome</keyword>
<evidence type="ECO:0000259" key="5">
    <source>
        <dbReference type="PROSITE" id="PS51007"/>
    </source>
</evidence>
<accession>A0A225MFT4</accession>
<evidence type="ECO:0000313" key="7">
    <source>
        <dbReference type="Proteomes" id="UP000214603"/>
    </source>
</evidence>
<evidence type="ECO:0000256" key="4">
    <source>
        <dbReference type="PROSITE-ProRule" id="PRU00433"/>
    </source>
</evidence>
<dbReference type="EMBL" id="NJIH01000006">
    <property type="protein sequence ID" value="OWT60114.1"/>
    <property type="molecule type" value="Genomic_DNA"/>
</dbReference>
<protein>
    <submittedName>
        <fullName evidence="6">Cytochrome C</fullName>
    </submittedName>
</protein>
<evidence type="ECO:0000313" key="6">
    <source>
        <dbReference type="EMBL" id="OWT60114.1"/>
    </source>
</evidence>
<dbReference type="InterPro" id="IPR009056">
    <property type="entry name" value="Cyt_c-like_dom"/>
</dbReference>
<name>A0A225MFT4_9BURK</name>
<gene>
    <name evidence="6" type="ORF">CEY11_10580</name>
</gene>
<dbReference type="AlphaFoldDB" id="A0A225MFT4"/>
<dbReference type="Proteomes" id="UP000214603">
    <property type="component" value="Unassembled WGS sequence"/>
</dbReference>
<dbReference type="PANTHER" id="PTHR35008">
    <property type="entry name" value="BLL4482 PROTEIN-RELATED"/>
    <property type="match status" value="1"/>
</dbReference>
<dbReference type="Pfam" id="PF00034">
    <property type="entry name" value="Cytochrom_C"/>
    <property type="match status" value="2"/>
</dbReference>
<evidence type="ECO:0000256" key="1">
    <source>
        <dbReference type="ARBA" id="ARBA00022617"/>
    </source>
</evidence>
<dbReference type="SUPFAM" id="SSF46626">
    <property type="entry name" value="Cytochrome c"/>
    <property type="match status" value="2"/>
</dbReference>
<keyword evidence="1 4" id="KW-0349">Heme</keyword>
<evidence type="ECO:0000256" key="2">
    <source>
        <dbReference type="ARBA" id="ARBA00022723"/>
    </source>
</evidence>
<dbReference type="InterPro" id="IPR051459">
    <property type="entry name" value="Cytochrome_c-type_DH"/>
</dbReference>